<dbReference type="GO" id="GO:0008270">
    <property type="term" value="F:zinc ion binding"/>
    <property type="evidence" value="ECO:0007669"/>
    <property type="project" value="UniProtKB-KW"/>
</dbReference>
<accession>A0A2S6CA83</accession>
<dbReference type="STRING" id="357750.A0A2S6CA83"/>
<comment type="pathway">
    <text evidence="1">Protein modification; protein ubiquitination.</text>
</comment>
<keyword evidence="2" id="KW-0808">Transferase</keyword>
<dbReference type="InterPro" id="IPR051628">
    <property type="entry name" value="LUBAC_E3_Ligases"/>
</dbReference>
<evidence type="ECO:0000313" key="10">
    <source>
        <dbReference type="Proteomes" id="UP000237631"/>
    </source>
</evidence>
<keyword evidence="6" id="KW-0833">Ubl conjugation pathway</keyword>
<dbReference type="PANTHER" id="PTHR22770:SF13">
    <property type="entry name" value="RING-TYPE DOMAIN-CONTAINING PROTEIN"/>
    <property type="match status" value="1"/>
</dbReference>
<evidence type="ECO:0000256" key="2">
    <source>
        <dbReference type="ARBA" id="ARBA00022679"/>
    </source>
</evidence>
<dbReference type="GO" id="GO:0043130">
    <property type="term" value="F:ubiquitin binding"/>
    <property type="evidence" value="ECO:0007669"/>
    <property type="project" value="TreeGrafter"/>
</dbReference>
<reference evidence="10" key="1">
    <citation type="journal article" date="2017" name="bioRxiv">
        <title>Conservation of a gene cluster reveals novel cercosporin biosynthetic mechanisms and extends production to the genus Colletotrichum.</title>
        <authorList>
            <person name="de Jonge R."/>
            <person name="Ebert M.K."/>
            <person name="Huitt-Roehl C.R."/>
            <person name="Pal P."/>
            <person name="Suttle J.C."/>
            <person name="Spanner R.E."/>
            <person name="Neubauer J.D."/>
            <person name="Jurick W.M.II."/>
            <person name="Stott K.A."/>
            <person name="Secor G.A."/>
            <person name="Thomma B.P.H.J."/>
            <person name="Van de Peer Y."/>
            <person name="Townsend C.A."/>
            <person name="Bolton M.D."/>
        </authorList>
    </citation>
    <scope>NUCLEOTIDE SEQUENCE [LARGE SCALE GENOMIC DNA]</scope>
    <source>
        <strain evidence="10">CBS538.71</strain>
    </source>
</reference>
<dbReference type="Gene3D" id="1.20.120.1750">
    <property type="match status" value="1"/>
</dbReference>
<dbReference type="GO" id="GO:0097039">
    <property type="term" value="P:protein linear polyubiquitination"/>
    <property type="evidence" value="ECO:0007669"/>
    <property type="project" value="TreeGrafter"/>
</dbReference>
<dbReference type="InterPro" id="IPR044066">
    <property type="entry name" value="TRIAD_supradom"/>
</dbReference>
<organism evidence="9 10">
    <name type="scientific">Cercospora berteroae</name>
    <dbReference type="NCBI Taxonomy" id="357750"/>
    <lineage>
        <taxon>Eukaryota</taxon>
        <taxon>Fungi</taxon>
        <taxon>Dikarya</taxon>
        <taxon>Ascomycota</taxon>
        <taxon>Pezizomycotina</taxon>
        <taxon>Dothideomycetes</taxon>
        <taxon>Dothideomycetidae</taxon>
        <taxon>Mycosphaerellales</taxon>
        <taxon>Mycosphaerellaceae</taxon>
        <taxon>Cercospora</taxon>
    </lineage>
</organism>
<dbReference type="PANTHER" id="PTHR22770">
    <property type="entry name" value="UBIQUITIN CONJUGATING ENZYME 7 INTERACTING PROTEIN-RELATED"/>
    <property type="match status" value="1"/>
</dbReference>
<comment type="caution">
    <text evidence="9">The sequence shown here is derived from an EMBL/GenBank/DDBJ whole genome shotgun (WGS) entry which is preliminary data.</text>
</comment>
<dbReference type="GO" id="GO:0000151">
    <property type="term" value="C:ubiquitin ligase complex"/>
    <property type="evidence" value="ECO:0007669"/>
    <property type="project" value="TreeGrafter"/>
</dbReference>
<name>A0A2S6CA83_9PEZI</name>
<evidence type="ECO:0000256" key="1">
    <source>
        <dbReference type="ARBA" id="ARBA00004906"/>
    </source>
</evidence>
<evidence type="ECO:0000256" key="3">
    <source>
        <dbReference type="ARBA" id="ARBA00022723"/>
    </source>
</evidence>
<dbReference type="CDD" id="cd20335">
    <property type="entry name" value="BRcat_RBR"/>
    <property type="match status" value="1"/>
</dbReference>
<evidence type="ECO:0000256" key="7">
    <source>
        <dbReference type="ARBA" id="ARBA00022833"/>
    </source>
</evidence>
<evidence type="ECO:0000256" key="6">
    <source>
        <dbReference type="ARBA" id="ARBA00022786"/>
    </source>
</evidence>
<dbReference type="GO" id="GO:0043161">
    <property type="term" value="P:proteasome-mediated ubiquitin-dependent protein catabolic process"/>
    <property type="evidence" value="ECO:0007669"/>
    <property type="project" value="TreeGrafter"/>
</dbReference>
<dbReference type="PROSITE" id="PS51873">
    <property type="entry name" value="TRIAD"/>
    <property type="match status" value="1"/>
</dbReference>
<dbReference type="GO" id="GO:0004842">
    <property type="term" value="F:ubiquitin-protein transferase activity"/>
    <property type="evidence" value="ECO:0007669"/>
    <property type="project" value="TreeGrafter"/>
</dbReference>
<sequence length="289" mass="32681">MADHNTAYKRKGPLHLPVPPRKKGKLAFEECNLCCTEDKHFRQQLNVKDWDELSCVQCGTILTLEEYDEISFGIKDKDEISTTLQRKATESYLRQDLGDDGHIFTCPDCRARYCFDCEAPMHENMSCEEFLELPKKRNKEKAEEENLAAKTLKKHSKECPKCKARLQKISGCDHFTCTMCRHEFCWMCFAPYRGADGVTGPKGNAAHKSNCQYYSGRLLAQPALPVEPPRVPVRPSSSAGGTSSSAEDNSCCLVQCPLPASCSFQAKCSYQDNYRYQARPTLESEFEQA</sequence>
<evidence type="ECO:0000259" key="8">
    <source>
        <dbReference type="PROSITE" id="PS51873"/>
    </source>
</evidence>
<keyword evidence="10" id="KW-1185">Reference proteome</keyword>
<proteinExistence type="predicted"/>
<keyword evidence="3" id="KW-0479">Metal-binding</keyword>
<keyword evidence="5" id="KW-0863">Zinc-finger</keyword>
<dbReference type="Pfam" id="PF22191">
    <property type="entry name" value="IBR_1"/>
    <property type="match status" value="1"/>
</dbReference>
<dbReference type="EMBL" id="PNEN01000515">
    <property type="protein sequence ID" value="PPJ56654.1"/>
    <property type="molecule type" value="Genomic_DNA"/>
</dbReference>
<dbReference type="OrthoDB" id="1431934at2759"/>
<feature type="domain" description="RING-type" evidence="8">
    <location>
        <begin position="1"/>
        <end position="215"/>
    </location>
</feature>
<evidence type="ECO:0000256" key="4">
    <source>
        <dbReference type="ARBA" id="ARBA00022737"/>
    </source>
</evidence>
<dbReference type="AlphaFoldDB" id="A0A2S6CA83"/>
<keyword evidence="4" id="KW-0677">Repeat</keyword>
<protein>
    <recommendedName>
        <fullName evidence="8">RING-type domain-containing protein</fullName>
    </recommendedName>
</protein>
<evidence type="ECO:0000256" key="5">
    <source>
        <dbReference type="ARBA" id="ARBA00022771"/>
    </source>
</evidence>
<gene>
    <name evidence="9" type="ORF">CBER1_01785</name>
</gene>
<keyword evidence="7" id="KW-0862">Zinc</keyword>
<evidence type="ECO:0000313" key="9">
    <source>
        <dbReference type="EMBL" id="PPJ56654.1"/>
    </source>
</evidence>
<dbReference type="Proteomes" id="UP000237631">
    <property type="component" value="Unassembled WGS sequence"/>
</dbReference>
<dbReference type="SUPFAM" id="SSF57850">
    <property type="entry name" value="RING/U-box"/>
    <property type="match status" value="2"/>
</dbReference>